<accession>A0ACB8UIZ5</accession>
<gene>
    <name evidence="1" type="ORF">BDY19DRAFT_4063</name>
</gene>
<comment type="caution">
    <text evidence="1">The sequence shown here is derived from an EMBL/GenBank/DDBJ whole genome shotgun (WGS) entry which is preliminary data.</text>
</comment>
<organism evidence="1 2">
    <name type="scientific">Irpex rosettiformis</name>
    <dbReference type="NCBI Taxonomy" id="378272"/>
    <lineage>
        <taxon>Eukaryota</taxon>
        <taxon>Fungi</taxon>
        <taxon>Dikarya</taxon>
        <taxon>Basidiomycota</taxon>
        <taxon>Agaricomycotina</taxon>
        <taxon>Agaricomycetes</taxon>
        <taxon>Polyporales</taxon>
        <taxon>Irpicaceae</taxon>
        <taxon>Irpex</taxon>
    </lineage>
</organism>
<reference evidence="1" key="1">
    <citation type="journal article" date="2021" name="Environ. Microbiol.">
        <title>Gene family expansions and transcriptome signatures uncover fungal adaptations to wood decay.</title>
        <authorList>
            <person name="Hage H."/>
            <person name="Miyauchi S."/>
            <person name="Viragh M."/>
            <person name="Drula E."/>
            <person name="Min B."/>
            <person name="Chaduli D."/>
            <person name="Navarro D."/>
            <person name="Favel A."/>
            <person name="Norest M."/>
            <person name="Lesage-Meessen L."/>
            <person name="Balint B."/>
            <person name="Merenyi Z."/>
            <person name="de Eugenio L."/>
            <person name="Morin E."/>
            <person name="Martinez A.T."/>
            <person name="Baldrian P."/>
            <person name="Stursova M."/>
            <person name="Martinez M.J."/>
            <person name="Novotny C."/>
            <person name="Magnuson J.K."/>
            <person name="Spatafora J.W."/>
            <person name="Maurice S."/>
            <person name="Pangilinan J."/>
            <person name="Andreopoulos W."/>
            <person name="LaButti K."/>
            <person name="Hundley H."/>
            <person name="Na H."/>
            <person name="Kuo A."/>
            <person name="Barry K."/>
            <person name="Lipzen A."/>
            <person name="Henrissat B."/>
            <person name="Riley R."/>
            <person name="Ahrendt S."/>
            <person name="Nagy L.G."/>
            <person name="Grigoriev I.V."/>
            <person name="Martin F."/>
            <person name="Rosso M.N."/>
        </authorList>
    </citation>
    <scope>NUCLEOTIDE SEQUENCE</scope>
    <source>
        <strain evidence="1">CBS 384.51</strain>
    </source>
</reference>
<evidence type="ECO:0000313" key="1">
    <source>
        <dbReference type="EMBL" id="KAI0094136.1"/>
    </source>
</evidence>
<proteinExistence type="predicted"/>
<evidence type="ECO:0000313" key="2">
    <source>
        <dbReference type="Proteomes" id="UP001055072"/>
    </source>
</evidence>
<sequence length="66" mass="7502">MREIQHPYVITLENAIVQGDSVYIAMELAPYGTLGDLIRRYKGGSMKQIHRLLRISCVVPFFSCTT</sequence>
<keyword evidence="2" id="KW-1185">Reference proteome</keyword>
<dbReference type="EMBL" id="MU274900">
    <property type="protein sequence ID" value="KAI0094136.1"/>
    <property type="molecule type" value="Genomic_DNA"/>
</dbReference>
<name>A0ACB8UIZ5_9APHY</name>
<protein>
    <submittedName>
        <fullName evidence="1">Uncharacterized protein</fullName>
    </submittedName>
</protein>
<dbReference type="Proteomes" id="UP001055072">
    <property type="component" value="Unassembled WGS sequence"/>
</dbReference>